<dbReference type="Gene3D" id="3.90.1200.10">
    <property type="match status" value="1"/>
</dbReference>
<proteinExistence type="predicted"/>
<dbReference type="Proteomes" id="UP000317043">
    <property type="component" value="Unassembled WGS sequence"/>
</dbReference>
<feature type="domain" description="Aminoglycoside phosphotransferase" evidence="1">
    <location>
        <begin position="24"/>
        <end position="249"/>
    </location>
</feature>
<keyword evidence="2" id="KW-0808">Transferase</keyword>
<dbReference type="SUPFAM" id="SSF56112">
    <property type="entry name" value="Protein kinase-like (PK-like)"/>
    <property type="match status" value="1"/>
</dbReference>
<name>A0A543ATK6_9ACTN</name>
<dbReference type="RefSeq" id="WP_170183193.1">
    <property type="nucleotide sequence ID" value="NZ_JBHTGS010000001.1"/>
</dbReference>
<evidence type="ECO:0000313" key="2">
    <source>
        <dbReference type="EMBL" id="TQL75914.1"/>
    </source>
</evidence>
<reference evidence="2 3" key="1">
    <citation type="submission" date="2019-06" db="EMBL/GenBank/DDBJ databases">
        <title>Sequencing the genomes of 1000 actinobacteria strains.</title>
        <authorList>
            <person name="Klenk H.-P."/>
        </authorList>
    </citation>
    <scope>NUCLEOTIDE SEQUENCE [LARGE SCALE GENOMIC DNA]</scope>
    <source>
        <strain evidence="2 3">DSM 45928</strain>
    </source>
</reference>
<dbReference type="EMBL" id="VFOW01000001">
    <property type="protein sequence ID" value="TQL75914.1"/>
    <property type="molecule type" value="Genomic_DNA"/>
</dbReference>
<organism evidence="2 3">
    <name type="scientific">Stackebrandtia endophytica</name>
    <dbReference type="NCBI Taxonomy" id="1496996"/>
    <lineage>
        <taxon>Bacteria</taxon>
        <taxon>Bacillati</taxon>
        <taxon>Actinomycetota</taxon>
        <taxon>Actinomycetes</taxon>
        <taxon>Glycomycetales</taxon>
        <taxon>Glycomycetaceae</taxon>
        <taxon>Stackebrandtia</taxon>
    </lineage>
</organism>
<evidence type="ECO:0000259" key="1">
    <source>
        <dbReference type="Pfam" id="PF01636"/>
    </source>
</evidence>
<dbReference type="InterPro" id="IPR002575">
    <property type="entry name" value="Aminoglycoside_PTrfase"/>
</dbReference>
<dbReference type="AlphaFoldDB" id="A0A543ATK6"/>
<dbReference type="GO" id="GO:0016301">
    <property type="term" value="F:kinase activity"/>
    <property type="evidence" value="ECO:0007669"/>
    <property type="project" value="UniProtKB-KW"/>
</dbReference>
<keyword evidence="2" id="KW-0418">Kinase</keyword>
<dbReference type="Pfam" id="PF01636">
    <property type="entry name" value="APH"/>
    <property type="match status" value="1"/>
</dbReference>
<evidence type="ECO:0000313" key="3">
    <source>
        <dbReference type="Proteomes" id="UP000317043"/>
    </source>
</evidence>
<dbReference type="Gene3D" id="3.30.200.150">
    <property type="match status" value="1"/>
</dbReference>
<dbReference type="InterPro" id="IPR051678">
    <property type="entry name" value="AGP_Transferase"/>
</dbReference>
<keyword evidence="3" id="KW-1185">Reference proteome</keyword>
<sequence>MAKPPLATSTIVEALAPRFGRIELAAITEGEESQAFGLHHTDGEFIVRVNRSDTGFRKDAWAHSTLGDHLPIPEVIHIGRIDDDHHYCVSTRLPGDIVQDTTDDRQLTELAPVMTEALELVNSVNPSHLNGYGDFDPATAATGHRRWRDVVLDLAATDLDHPNTPPDIASSEVERLRDVVTTLAADLPEEPRLVHGDFGANNPLVRDGRVTGVLDWGAAMVGDPLYDLANTRLWAPFLPCMRAHADHAEARLTEPDAPHRIRCYLLAIGLRATDYYLAAGQPHLASALFARIAGE</sequence>
<dbReference type="PANTHER" id="PTHR21310">
    <property type="entry name" value="AMINOGLYCOSIDE PHOSPHOTRANSFERASE-RELATED-RELATED"/>
    <property type="match status" value="1"/>
</dbReference>
<comment type="caution">
    <text evidence="2">The sequence shown here is derived from an EMBL/GenBank/DDBJ whole genome shotgun (WGS) entry which is preliminary data.</text>
</comment>
<accession>A0A543ATK6</accession>
<dbReference type="InterPro" id="IPR011009">
    <property type="entry name" value="Kinase-like_dom_sf"/>
</dbReference>
<gene>
    <name evidence="2" type="ORF">FB566_1430</name>
</gene>
<protein>
    <submittedName>
        <fullName evidence="2">Hygromycin-B 4-O-kinase</fullName>
    </submittedName>
</protein>
<dbReference type="InParanoid" id="A0A543ATK6"/>